<keyword evidence="2" id="KW-1133">Transmembrane helix</keyword>
<dbReference type="RefSeq" id="WP_312641194.1">
    <property type="nucleotide sequence ID" value="NZ_CP116967.1"/>
</dbReference>
<evidence type="ECO:0000313" key="3">
    <source>
        <dbReference type="EMBL" id="WNM57095.1"/>
    </source>
</evidence>
<dbReference type="AlphaFoldDB" id="A0AA96GBS1"/>
<feature type="compositionally biased region" description="Pro residues" evidence="1">
    <location>
        <begin position="91"/>
        <end position="111"/>
    </location>
</feature>
<evidence type="ECO:0000256" key="2">
    <source>
        <dbReference type="SAM" id="Phobius"/>
    </source>
</evidence>
<keyword evidence="2" id="KW-0472">Membrane</keyword>
<reference evidence="3 4" key="1">
    <citation type="submission" date="2023-01" db="EMBL/GenBank/DDBJ databases">
        <title>Cultivation and genomic characterization of new, ubiquitous marine nitrite-oxidizing bacteria from the Nitrospirales.</title>
        <authorList>
            <person name="Mueller A.J."/>
            <person name="Daebeler A."/>
            <person name="Herbold C.W."/>
            <person name="Kirkegaard R.H."/>
            <person name="Daims H."/>
        </authorList>
    </citation>
    <scope>NUCLEOTIDE SEQUENCE [LARGE SCALE GENOMIC DNA]</scope>
    <source>
        <strain evidence="3 4">VA</strain>
    </source>
</reference>
<dbReference type="KEGG" id="nall:PP769_14070"/>
<name>A0AA96GBS1_9BACT</name>
<evidence type="ECO:0000256" key="1">
    <source>
        <dbReference type="SAM" id="MobiDB-lite"/>
    </source>
</evidence>
<protein>
    <submittedName>
        <fullName evidence="3">Uncharacterized protein</fullName>
    </submittedName>
</protein>
<feature type="transmembrane region" description="Helical" evidence="2">
    <location>
        <begin position="7"/>
        <end position="26"/>
    </location>
</feature>
<sequence length="198" mass="21445">MTNQRKWLVLGGLLLAWGMVTIFQMWDSTPTDPLLSSATSGVPLPPIKDLELDPAFSNPRQTAKFSLPRNIFAPLGMSQVAHQKKIDNAPTPRPPKTAPSPALPQPPPPGPSMADLAGQRAREQLNQFRFLGYLTKGGESQAFLTNGQAIYIVKQGEMLEGRVQVNKIEPETVVLSTQVLETGSHVQATIPLTPDTSG</sequence>
<gene>
    <name evidence="3" type="ORF">PP769_14070</name>
</gene>
<keyword evidence="2" id="KW-0812">Transmembrane</keyword>
<dbReference type="EMBL" id="CP116967">
    <property type="protein sequence ID" value="WNM57095.1"/>
    <property type="molecule type" value="Genomic_DNA"/>
</dbReference>
<feature type="region of interest" description="Disordered" evidence="1">
    <location>
        <begin position="86"/>
        <end position="115"/>
    </location>
</feature>
<evidence type="ECO:0000313" key="4">
    <source>
        <dbReference type="Proteomes" id="UP001302719"/>
    </source>
</evidence>
<proteinExistence type="predicted"/>
<organism evidence="3 4">
    <name type="scientific">Candidatus Nitrospira allomarina</name>
    <dbReference type="NCBI Taxonomy" id="3020900"/>
    <lineage>
        <taxon>Bacteria</taxon>
        <taxon>Pseudomonadati</taxon>
        <taxon>Nitrospirota</taxon>
        <taxon>Nitrospiria</taxon>
        <taxon>Nitrospirales</taxon>
        <taxon>Nitrospiraceae</taxon>
        <taxon>Nitrospira</taxon>
    </lineage>
</organism>
<dbReference type="Proteomes" id="UP001302719">
    <property type="component" value="Chromosome"/>
</dbReference>
<keyword evidence="4" id="KW-1185">Reference proteome</keyword>
<accession>A0AA96GBS1</accession>